<dbReference type="Gene3D" id="3.90.550.10">
    <property type="entry name" value="Spore Coat Polysaccharide Biosynthesis Protein SpsA, Chain A"/>
    <property type="match status" value="2"/>
</dbReference>
<dbReference type="AlphaFoldDB" id="A0A5C7E2S8"/>
<dbReference type="PANTHER" id="PTHR22916:SF51">
    <property type="entry name" value="GLYCOSYLTRANSFERASE EPSH-RELATED"/>
    <property type="match status" value="1"/>
</dbReference>
<name>A0A5C7E2S8_9BACT</name>
<feature type="domain" description="Glycosyltransferase 2-like" evidence="3">
    <location>
        <begin position="7"/>
        <end position="84"/>
    </location>
</feature>
<comment type="caution">
    <text evidence="4">The sequence shown here is derived from an EMBL/GenBank/DDBJ whole genome shotgun (WGS) entry which is preliminary data.</text>
</comment>
<evidence type="ECO:0000256" key="2">
    <source>
        <dbReference type="ARBA" id="ARBA00022679"/>
    </source>
</evidence>
<dbReference type="RefSeq" id="WP_147555363.1">
    <property type="nucleotide sequence ID" value="NZ_VOWJ01000019.1"/>
</dbReference>
<protein>
    <submittedName>
        <fullName evidence="4">Glycosyltransferase family 2 protein</fullName>
    </submittedName>
</protein>
<evidence type="ECO:0000256" key="1">
    <source>
        <dbReference type="ARBA" id="ARBA00022676"/>
    </source>
</evidence>
<keyword evidence="1" id="KW-0328">Glycosyltransferase</keyword>
<proteinExistence type="predicted"/>
<reference evidence="4 5" key="1">
    <citation type="submission" date="2019-07" db="EMBL/GenBank/DDBJ databases">
        <title>Rapid identification of Enteric Bacteria from Whole Genome Sequences (WGS) using Average Nucleotide Identity (ANI).</title>
        <authorList>
            <person name="Lane C."/>
        </authorList>
    </citation>
    <scope>NUCLEOTIDE SEQUENCE [LARGE SCALE GENOMIC DNA]</scope>
    <source>
        <strain evidence="4 5">2016D-0084</strain>
    </source>
</reference>
<dbReference type="PANTHER" id="PTHR22916">
    <property type="entry name" value="GLYCOSYLTRANSFERASE"/>
    <property type="match status" value="1"/>
</dbReference>
<organism evidence="4 5">
    <name type="scientific">Campylobacter volucris</name>
    <dbReference type="NCBI Taxonomy" id="1031542"/>
    <lineage>
        <taxon>Bacteria</taxon>
        <taxon>Pseudomonadati</taxon>
        <taxon>Campylobacterota</taxon>
        <taxon>Epsilonproteobacteria</taxon>
        <taxon>Campylobacterales</taxon>
        <taxon>Campylobacteraceae</taxon>
        <taxon>Campylobacter</taxon>
    </lineage>
</organism>
<dbReference type="Proteomes" id="UP000321629">
    <property type="component" value="Unassembled WGS sequence"/>
</dbReference>
<dbReference type="InterPro" id="IPR029044">
    <property type="entry name" value="Nucleotide-diphossugar_trans"/>
</dbReference>
<evidence type="ECO:0000313" key="5">
    <source>
        <dbReference type="Proteomes" id="UP000321629"/>
    </source>
</evidence>
<accession>A0A5C7E2S8</accession>
<dbReference type="GO" id="GO:0016758">
    <property type="term" value="F:hexosyltransferase activity"/>
    <property type="evidence" value="ECO:0007669"/>
    <property type="project" value="UniProtKB-ARBA"/>
</dbReference>
<evidence type="ECO:0000259" key="3">
    <source>
        <dbReference type="Pfam" id="PF00535"/>
    </source>
</evidence>
<dbReference type="Pfam" id="PF00535">
    <property type="entry name" value="Glycos_transf_2"/>
    <property type="match status" value="1"/>
</dbReference>
<sequence length="397" mass="47601">MNNPLITIIIPIYNVASYLEECLDSVINQTYKNLDIILVDDGSTDESLNIALKYLNKDERIFLISKENGGQSSARNTGLEFIKGTKLRTFFENNNEEDITSFTSTHTFEKNTKILKKEDIKSNFMQIQKRYIKTNLENINDFIIQELPNTIIHFLDSDDYLLQDCIELCVKEMIEKDLDICAHGLQEYKNKEFIKKDFFEKTFEGEFYNPLDLLKLNKKYNFYFAWQGVFKANILNQYNLRFTHGIYHEDHDFGTILFCLAKKMFYIKKSLIIYRIRQGSITNIKSGTMPQKLPKYLESLREYFNDYIELRKYFKLYCDLIIAKNIFLFNQNLNNHFLKKSIKRYYIRYFDLRINNDPLNLKKEINFFIKNLKQYNIYIKIRNYIRHPKKLLNLIIK</sequence>
<dbReference type="CDD" id="cd00761">
    <property type="entry name" value="Glyco_tranf_GTA_type"/>
    <property type="match status" value="1"/>
</dbReference>
<dbReference type="SUPFAM" id="SSF53448">
    <property type="entry name" value="Nucleotide-diphospho-sugar transferases"/>
    <property type="match status" value="1"/>
</dbReference>
<keyword evidence="2 4" id="KW-0808">Transferase</keyword>
<dbReference type="InterPro" id="IPR001173">
    <property type="entry name" value="Glyco_trans_2-like"/>
</dbReference>
<dbReference type="EMBL" id="VOWJ01000019">
    <property type="protein sequence ID" value="TXE88611.1"/>
    <property type="molecule type" value="Genomic_DNA"/>
</dbReference>
<gene>
    <name evidence="4" type="ORF">FPD38_03275</name>
</gene>
<evidence type="ECO:0000313" key="4">
    <source>
        <dbReference type="EMBL" id="TXE88611.1"/>
    </source>
</evidence>